<name>A0A5K7ZRJ2_9BACT</name>
<dbReference type="InterPro" id="IPR058647">
    <property type="entry name" value="BSH_CzcB-like"/>
</dbReference>
<dbReference type="EMBL" id="AP021876">
    <property type="protein sequence ID" value="BBO81813.1"/>
    <property type="molecule type" value="Genomic_DNA"/>
</dbReference>
<dbReference type="SUPFAM" id="SSF55781">
    <property type="entry name" value="GAF domain-like"/>
    <property type="match status" value="1"/>
</dbReference>
<dbReference type="Gene3D" id="2.40.50.100">
    <property type="match status" value="1"/>
</dbReference>
<protein>
    <recommendedName>
        <fullName evidence="7">GAF domain-containing protein</fullName>
    </recommendedName>
</protein>
<dbReference type="InterPro" id="IPR050465">
    <property type="entry name" value="UPF0194_transport"/>
</dbReference>
<organism evidence="5 6">
    <name type="scientific">Desulfosarcina ovata subsp. sediminis</name>
    <dbReference type="NCBI Taxonomy" id="885957"/>
    <lineage>
        <taxon>Bacteria</taxon>
        <taxon>Pseudomonadati</taxon>
        <taxon>Thermodesulfobacteriota</taxon>
        <taxon>Desulfobacteria</taxon>
        <taxon>Desulfobacterales</taxon>
        <taxon>Desulfosarcinaceae</taxon>
        <taxon>Desulfosarcina</taxon>
    </lineage>
</organism>
<evidence type="ECO:0000259" key="3">
    <source>
        <dbReference type="Pfam" id="PF01590"/>
    </source>
</evidence>
<gene>
    <name evidence="5" type="ORF">DSCO28_23790</name>
</gene>
<proteinExistence type="predicted"/>
<dbReference type="InterPro" id="IPR029016">
    <property type="entry name" value="GAF-like_dom_sf"/>
</dbReference>
<comment type="subcellular location">
    <subcellularLocation>
        <location evidence="1">Cell envelope</location>
    </subcellularLocation>
</comment>
<dbReference type="KEGG" id="dov:DSCO28_23790"/>
<evidence type="ECO:0008006" key="7">
    <source>
        <dbReference type="Google" id="ProtNLM"/>
    </source>
</evidence>
<feature type="domain" description="CzcB-like barrel-sandwich hybrid" evidence="4">
    <location>
        <begin position="344"/>
        <end position="466"/>
    </location>
</feature>
<dbReference type="AlphaFoldDB" id="A0A5K7ZRJ2"/>
<dbReference type="Gene3D" id="2.40.30.170">
    <property type="match status" value="1"/>
</dbReference>
<keyword evidence="2" id="KW-0175">Coiled coil</keyword>
<evidence type="ECO:0000259" key="4">
    <source>
        <dbReference type="Pfam" id="PF25973"/>
    </source>
</evidence>
<dbReference type="PANTHER" id="PTHR32347:SF23">
    <property type="entry name" value="BLL5650 PROTEIN"/>
    <property type="match status" value="1"/>
</dbReference>
<dbReference type="InterPro" id="IPR003018">
    <property type="entry name" value="GAF"/>
</dbReference>
<dbReference type="GO" id="GO:0030313">
    <property type="term" value="C:cell envelope"/>
    <property type="evidence" value="ECO:0007669"/>
    <property type="project" value="UniProtKB-SubCell"/>
</dbReference>
<evidence type="ECO:0000313" key="6">
    <source>
        <dbReference type="Proteomes" id="UP000425960"/>
    </source>
</evidence>
<dbReference type="PANTHER" id="PTHR32347">
    <property type="entry name" value="EFFLUX SYSTEM COMPONENT YKNX-RELATED"/>
    <property type="match status" value="1"/>
</dbReference>
<evidence type="ECO:0000256" key="2">
    <source>
        <dbReference type="ARBA" id="ARBA00023054"/>
    </source>
</evidence>
<dbReference type="Pfam" id="PF01590">
    <property type="entry name" value="GAF"/>
    <property type="match status" value="1"/>
</dbReference>
<evidence type="ECO:0000313" key="5">
    <source>
        <dbReference type="EMBL" id="BBO81813.1"/>
    </source>
</evidence>
<dbReference type="Pfam" id="PF25973">
    <property type="entry name" value="BSH_CzcB"/>
    <property type="match status" value="1"/>
</dbReference>
<accession>A0A5K7ZRJ2</accession>
<feature type="domain" description="GAF" evidence="3">
    <location>
        <begin position="142"/>
        <end position="262"/>
    </location>
</feature>
<dbReference type="Proteomes" id="UP000425960">
    <property type="component" value="Chromosome"/>
</dbReference>
<dbReference type="Gene3D" id="3.30.450.40">
    <property type="match status" value="1"/>
</dbReference>
<reference evidence="5 6" key="1">
    <citation type="submission" date="2019-11" db="EMBL/GenBank/DDBJ databases">
        <title>Comparative genomics of hydrocarbon-degrading Desulfosarcina strains.</title>
        <authorList>
            <person name="Watanabe M."/>
            <person name="Kojima H."/>
            <person name="Fukui M."/>
        </authorList>
    </citation>
    <scope>NUCLEOTIDE SEQUENCE [LARGE SCALE GENOMIC DNA]</scope>
    <source>
        <strain evidence="5 6">28bB2T</strain>
    </source>
</reference>
<dbReference type="SUPFAM" id="SSF111369">
    <property type="entry name" value="HlyD-like secretion proteins"/>
    <property type="match status" value="1"/>
</dbReference>
<sequence>MLTGSRHAVLLTGPPDIGPYERVLYWPEAGFDEGILHKVARMALDNRQAVVNSRSSHTGPNGEPLDALACPLFLEERLIGVVAIEMTHRSQPLQRLVVQQVQLGAKWLESMLRTQKETARKQLVDLVYFMVAGLEHDSFAVVAREATNVLAERFACHRVSLGFMRYHRIRVQAMSNARRIDRKSNRVRAICDAMGECLDQGASVVYPASPDDSMQVTHFHAKLADDQQKAAICTVPLVKNGRAVGALLLERNAASPFDADTVVRCEQIGLMLGPVLEIRRREARALPIKVFESLQGGFAKLFGPSHLPLKMGVVLAALLVFCLSVVGTTFRISCDAALEAGVCQAVVAPQQGYIDRALVRAGDRVHTGELLATLDNHELRLEQRKWQSQGVQLNNAYRKALAELNRSEVAILKAKRIQAEAQLDLVKQQLARSELVAPFSGLVVKGDLSQSLGSPVERGEVLFEVAPVDQYRVVLNVDDRDMGLVAPGQCGQLKLSGIPDLAIAVTIDRLTPVSTTEAGRSFFRVEAIMESDSDLLRPGMQGIAKIEVGRAKLLWVWTRHLVDGLRLFLWRWVP</sequence>
<evidence type="ECO:0000256" key="1">
    <source>
        <dbReference type="ARBA" id="ARBA00004196"/>
    </source>
</evidence>